<comment type="catalytic activity">
    <reaction evidence="13 17">
        <text>L-isoleucine + 2-oxoglutarate = (S)-3-methyl-2-oxopentanoate + L-glutamate</text>
        <dbReference type="Rhea" id="RHEA:24801"/>
        <dbReference type="ChEBI" id="CHEBI:16810"/>
        <dbReference type="ChEBI" id="CHEBI:29985"/>
        <dbReference type="ChEBI" id="CHEBI:35146"/>
        <dbReference type="ChEBI" id="CHEBI:58045"/>
        <dbReference type="EC" id="2.6.1.42"/>
    </reaction>
</comment>
<dbReference type="PANTHER" id="PTHR42743">
    <property type="entry name" value="AMINO-ACID AMINOTRANSFERASE"/>
    <property type="match status" value="1"/>
</dbReference>
<evidence type="ECO:0000256" key="5">
    <source>
        <dbReference type="ARBA" id="ARBA00005072"/>
    </source>
</evidence>
<dbReference type="AlphaFoldDB" id="A0A455T7Q8"/>
<evidence type="ECO:0000256" key="2">
    <source>
        <dbReference type="ARBA" id="ARBA00003109"/>
    </source>
</evidence>
<comment type="catalytic activity">
    <reaction evidence="14 17">
        <text>L-leucine + 2-oxoglutarate = 4-methyl-2-oxopentanoate + L-glutamate</text>
        <dbReference type="Rhea" id="RHEA:18321"/>
        <dbReference type="ChEBI" id="CHEBI:16810"/>
        <dbReference type="ChEBI" id="CHEBI:17865"/>
        <dbReference type="ChEBI" id="CHEBI:29985"/>
        <dbReference type="ChEBI" id="CHEBI:57427"/>
        <dbReference type="EC" id="2.6.1.42"/>
    </reaction>
</comment>
<evidence type="ECO:0000256" key="16">
    <source>
        <dbReference type="RuleBase" id="RU004516"/>
    </source>
</evidence>
<evidence type="ECO:0000256" key="1">
    <source>
        <dbReference type="ARBA" id="ARBA00001933"/>
    </source>
</evidence>
<protein>
    <recommendedName>
        <fullName evidence="17">Branched-chain-amino-acid aminotransferase</fullName>
        <shortName evidence="17">BCAT</shortName>
        <ecNumber evidence="17">2.6.1.42</ecNumber>
    </recommendedName>
</protein>
<dbReference type="UniPathway" id="UPA00048">
    <property type="reaction ID" value="UER00073"/>
</dbReference>
<dbReference type="GO" id="GO:0052656">
    <property type="term" value="F:L-isoleucine-2-oxoglutarate transaminase activity"/>
    <property type="evidence" value="ECO:0007669"/>
    <property type="project" value="RHEA"/>
</dbReference>
<comment type="similarity">
    <text evidence="6 15">Belongs to the class-IV pyridoxal-phosphate-dependent aminotransferase family.</text>
</comment>
<dbReference type="UniPathway" id="UPA00049">
    <property type="reaction ID" value="UER00062"/>
</dbReference>
<evidence type="ECO:0000313" key="18">
    <source>
        <dbReference type="EMBL" id="BBH95481.1"/>
    </source>
</evidence>
<dbReference type="FunFam" id="3.20.10.10:FF:000002">
    <property type="entry name" value="D-alanine aminotransferase"/>
    <property type="match status" value="1"/>
</dbReference>
<comment type="function">
    <text evidence="2 17">Acts on leucine, isoleucine and valine.</text>
</comment>
<keyword evidence="11 17" id="KW-0100">Branched-chain amino acid biosynthesis</keyword>
<dbReference type="InterPro" id="IPR043131">
    <property type="entry name" value="BCAT-like_N"/>
</dbReference>
<comment type="pathway">
    <text evidence="5 17">Amino-acid biosynthesis; L-leucine biosynthesis; L-leucine from 3-methyl-2-oxobutanoate: step 4/4.</text>
</comment>
<dbReference type="Pfam" id="PF01063">
    <property type="entry name" value="Aminotran_4"/>
    <property type="match status" value="1"/>
</dbReference>
<keyword evidence="10 16" id="KW-0663">Pyridoxal phosphate</keyword>
<dbReference type="Gene3D" id="3.30.470.10">
    <property type="match status" value="1"/>
</dbReference>
<sequence length="325" mass="36929">MTQTQSSQEATPQKVSIQDPLEGYAFFEGRFVPIAEAKVSIATHALQYGTACFEGIRAYWNPNHEQLYVLKMREHYERMMHSWNVMRFNLPYTIEDLERITVELLRKHNYRQDVYIRPIAYKASLTVKPRLTGLKDEFAIYTFGMGNYVDIDSGLRVCTSSWRRANSNAMPVRAKVTGGYVNSALATEDALASGFDEAIMLTHDGYVSEGSSCNLFILRNGKLITPAPSEDILEGITRNTLIQLVRDEFGLTVEERRIDRTELYASEEMFLCGTGVQVSPVISVDHRPIGTGRPGPFTMKLQALYLAACRGENEKYRHWLTPVYQ</sequence>
<dbReference type="GO" id="GO:0052654">
    <property type="term" value="F:L-leucine-2-oxoglutarate transaminase activity"/>
    <property type="evidence" value="ECO:0007669"/>
    <property type="project" value="RHEA"/>
</dbReference>
<dbReference type="InterPro" id="IPR001544">
    <property type="entry name" value="Aminotrans_IV"/>
</dbReference>
<dbReference type="InterPro" id="IPR005785">
    <property type="entry name" value="B_amino_transI"/>
</dbReference>
<evidence type="ECO:0000256" key="13">
    <source>
        <dbReference type="ARBA" id="ARBA00048798"/>
    </source>
</evidence>
<evidence type="ECO:0000256" key="11">
    <source>
        <dbReference type="ARBA" id="ARBA00023304"/>
    </source>
</evidence>
<dbReference type="GO" id="GO:0052655">
    <property type="term" value="F:L-valine-2-oxoglutarate transaminase activity"/>
    <property type="evidence" value="ECO:0007669"/>
    <property type="project" value="RHEA"/>
</dbReference>
<dbReference type="PANTHER" id="PTHR42743:SF4">
    <property type="entry name" value="BRANCHED-CHAIN-AMINO-ACID AMINOTRANSFERASE-RELATED"/>
    <property type="match status" value="1"/>
</dbReference>
<dbReference type="GO" id="GO:0009097">
    <property type="term" value="P:isoleucine biosynthetic process"/>
    <property type="evidence" value="ECO:0007669"/>
    <property type="project" value="UniProtKB-UniPathway"/>
</dbReference>
<gene>
    <name evidence="17" type="primary">ilvE</name>
    <name evidence="18" type="ORF">KTA_36800</name>
</gene>
<dbReference type="NCBIfam" id="TIGR01122">
    <property type="entry name" value="ilvE_I"/>
    <property type="match status" value="1"/>
</dbReference>
<dbReference type="InterPro" id="IPR018300">
    <property type="entry name" value="Aminotrans_IV_CS"/>
</dbReference>
<evidence type="ECO:0000256" key="8">
    <source>
        <dbReference type="ARBA" id="ARBA00022605"/>
    </source>
</evidence>
<evidence type="ECO:0000256" key="17">
    <source>
        <dbReference type="RuleBase" id="RU364094"/>
    </source>
</evidence>
<evidence type="ECO:0000256" key="4">
    <source>
        <dbReference type="ARBA" id="ARBA00004931"/>
    </source>
</evidence>
<accession>A0A455T7Q8</accession>
<comment type="pathway">
    <text evidence="3 17">Amino-acid biosynthesis; L-isoleucine biosynthesis; L-isoleucine from 2-oxobutanoate: step 4/4.</text>
</comment>
<evidence type="ECO:0000256" key="7">
    <source>
        <dbReference type="ARBA" id="ARBA00022576"/>
    </source>
</evidence>
<dbReference type="InterPro" id="IPR043132">
    <property type="entry name" value="BCAT-like_C"/>
</dbReference>
<dbReference type="UniPathway" id="UPA00047">
    <property type="reaction ID" value="UER00058"/>
</dbReference>
<organism evidence="18">
    <name type="scientific">Thermogemmatispora argillosa</name>
    <dbReference type="NCBI Taxonomy" id="2045280"/>
    <lineage>
        <taxon>Bacteria</taxon>
        <taxon>Bacillati</taxon>
        <taxon>Chloroflexota</taxon>
        <taxon>Ktedonobacteria</taxon>
        <taxon>Thermogemmatisporales</taxon>
        <taxon>Thermogemmatisporaceae</taxon>
        <taxon>Thermogemmatispora</taxon>
    </lineage>
</organism>
<dbReference type="EMBL" id="AP019377">
    <property type="protein sequence ID" value="BBH95481.1"/>
    <property type="molecule type" value="Genomic_DNA"/>
</dbReference>
<comment type="catalytic activity">
    <reaction evidence="12 17">
        <text>L-valine + 2-oxoglutarate = 3-methyl-2-oxobutanoate + L-glutamate</text>
        <dbReference type="Rhea" id="RHEA:24813"/>
        <dbReference type="ChEBI" id="CHEBI:11851"/>
        <dbReference type="ChEBI" id="CHEBI:16810"/>
        <dbReference type="ChEBI" id="CHEBI:29985"/>
        <dbReference type="ChEBI" id="CHEBI:57762"/>
        <dbReference type="EC" id="2.6.1.42"/>
    </reaction>
</comment>
<dbReference type="InterPro" id="IPR050571">
    <property type="entry name" value="Class-IV_PLP-Dep_Aminotrnsfr"/>
</dbReference>
<evidence type="ECO:0000256" key="10">
    <source>
        <dbReference type="ARBA" id="ARBA00022898"/>
    </source>
</evidence>
<evidence type="ECO:0000256" key="12">
    <source>
        <dbReference type="ARBA" id="ARBA00048212"/>
    </source>
</evidence>
<dbReference type="PROSITE" id="PS00770">
    <property type="entry name" value="AA_TRANSFER_CLASS_4"/>
    <property type="match status" value="1"/>
</dbReference>
<dbReference type="GO" id="GO:0009098">
    <property type="term" value="P:L-leucine biosynthetic process"/>
    <property type="evidence" value="ECO:0007669"/>
    <property type="project" value="UniProtKB-UniPathway"/>
</dbReference>
<keyword evidence="8 17" id="KW-0028">Amino-acid biosynthesis</keyword>
<evidence type="ECO:0000256" key="14">
    <source>
        <dbReference type="ARBA" id="ARBA00049229"/>
    </source>
</evidence>
<evidence type="ECO:0000256" key="3">
    <source>
        <dbReference type="ARBA" id="ARBA00004824"/>
    </source>
</evidence>
<keyword evidence="9 17" id="KW-0808">Transferase</keyword>
<comment type="pathway">
    <text evidence="4 17">Amino-acid biosynthesis; L-valine biosynthesis; L-valine from pyruvate: step 4/4.</text>
</comment>
<dbReference type="NCBIfam" id="NF005146">
    <property type="entry name" value="PRK06606.1"/>
    <property type="match status" value="1"/>
</dbReference>
<keyword evidence="7 17" id="KW-0032">Aminotransferase</keyword>
<evidence type="ECO:0000256" key="15">
    <source>
        <dbReference type="RuleBase" id="RU004106"/>
    </source>
</evidence>
<comment type="cofactor">
    <cofactor evidence="1 16">
        <name>pyridoxal 5'-phosphate</name>
        <dbReference type="ChEBI" id="CHEBI:597326"/>
    </cofactor>
</comment>
<dbReference type="Gene3D" id="3.20.10.10">
    <property type="entry name" value="D-amino Acid Aminotransferase, subunit A, domain 2"/>
    <property type="match status" value="1"/>
</dbReference>
<dbReference type="SUPFAM" id="SSF56752">
    <property type="entry name" value="D-aminoacid aminotransferase-like PLP-dependent enzymes"/>
    <property type="match status" value="1"/>
</dbReference>
<dbReference type="GO" id="GO:0009099">
    <property type="term" value="P:L-valine biosynthetic process"/>
    <property type="evidence" value="ECO:0007669"/>
    <property type="project" value="UniProtKB-UniPathway"/>
</dbReference>
<name>A0A455T7Q8_9CHLR</name>
<evidence type="ECO:0000256" key="6">
    <source>
        <dbReference type="ARBA" id="ARBA00009320"/>
    </source>
</evidence>
<evidence type="ECO:0000256" key="9">
    <source>
        <dbReference type="ARBA" id="ARBA00022679"/>
    </source>
</evidence>
<reference evidence="18" key="1">
    <citation type="submission" date="2018-12" db="EMBL/GenBank/DDBJ databases">
        <title>Novel natural products biosynthetic potential of the class Ktedonobacteria.</title>
        <authorList>
            <person name="Zheng Y."/>
            <person name="Saitou A."/>
            <person name="Wang C.M."/>
            <person name="Toyoda A."/>
            <person name="Minakuchi Y."/>
            <person name="Sekiguchi Y."/>
            <person name="Ueda K."/>
            <person name="Takano H."/>
            <person name="Sakai Y."/>
            <person name="Yokota A."/>
            <person name="Yabe S."/>
        </authorList>
    </citation>
    <scope>NUCLEOTIDE SEQUENCE</scope>
    <source>
        <strain evidence="18">A3-2</strain>
    </source>
</reference>
<dbReference type="InterPro" id="IPR036038">
    <property type="entry name" value="Aminotransferase-like"/>
</dbReference>
<proteinExistence type="inferred from homology"/>
<dbReference type="EC" id="2.6.1.42" evidence="17"/>